<dbReference type="EMBL" id="SSOC01000004">
    <property type="protein sequence ID" value="THF64933.1"/>
    <property type="molecule type" value="Genomic_DNA"/>
</dbReference>
<reference evidence="3 4" key="1">
    <citation type="submission" date="2019-04" db="EMBL/GenBank/DDBJ databases">
        <title>Azoarcus nasutitermitis sp. nov. isolated from termite nest.</title>
        <authorList>
            <person name="Lin S.-Y."/>
            <person name="Hameed A."/>
            <person name="Hsu Y.-H."/>
            <person name="Young C.-C."/>
        </authorList>
    </citation>
    <scope>NUCLEOTIDE SEQUENCE [LARGE SCALE GENOMIC DNA]</scope>
    <source>
        <strain evidence="3 4">CC-YHH838</strain>
    </source>
</reference>
<comment type="caution">
    <text evidence="3">The sequence shown here is derived from an EMBL/GenBank/DDBJ whole genome shotgun (WGS) entry which is preliminary data.</text>
</comment>
<keyword evidence="4" id="KW-1185">Reference proteome</keyword>
<gene>
    <name evidence="3" type="ORF">E6C76_12955</name>
</gene>
<dbReference type="Proteomes" id="UP000308430">
    <property type="component" value="Unassembled WGS sequence"/>
</dbReference>
<protein>
    <submittedName>
        <fullName evidence="3">Conjugal transfer protein TraN</fullName>
    </submittedName>
</protein>
<evidence type="ECO:0000256" key="1">
    <source>
        <dbReference type="SAM" id="Phobius"/>
    </source>
</evidence>
<feature type="transmembrane region" description="Helical" evidence="1">
    <location>
        <begin position="654"/>
        <end position="671"/>
    </location>
</feature>
<organism evidence="3 4">
    <name type="scientific">Pseudothauera nasutitermitis</name>
    <dbReference type="NCBI Taxonomy" id="2565930"/>
    <lineage>
        <taxon>Bacteria</taxon>
        <taxon>Pseudomonadati</taxon>
        <taxon>Pseudomonadota</taxon>
        <taxon>Betaproteobacteria</taxon>
        <taxon>Rhodocyclales</taxon>
        <taxon>Zoogloeaceae</taxon>
        <taxon>Pseudothauera</taxon>
    </lineage>
</organism>
<sequence>MRRLVIGITLVCFVATQTTALAQPHAEGTAAGQAANAAARPTINAGDAAAVVPGYTASPPESAYHGQPNLGGQANARLSACAATPDDPVCEAQVGASTSANLPRDAISPYDPAVAEARRIAANPSLSLENIASFYSGCQIDTVPGAATETRVCRQYSGAGAQRCARSLTVSVARSSSCTPGEWFVSAASGATGAAVQCLPDRPAARQHFRVTQGGTPLAYFDVDMGTPLVFPQRVATLPNTGAGWGGGQNGAWVADNQCVGDACRLTVLIAREYRLVCSGEEYGYDIGGNCEQVRPFLEVYGACPAGTQSGNHILNPTSPGGEPGEWQPTWLDEARCYAPTSPPGGQFGIDQTGTVPGYFWGVHSQRPVVGWKLNPAYGPIPRMTLSYLRPHTEVAEADRWDDHCPALAADGRCAVSEAARCVDGPATKLIDGAPVTRDCWRYETALSCAHGAPSDECAPLAAAGCTPAGTVCRQANAATGSCEIAEHTYTCPVAAGTALTASNCPADVFCVAGHCFSTAYTHDADFARSMSYLEAAREAGVYLDTDTMRVFSGEAAKCRDRLLKDCCLSDSSGAGMTNQSLFGTGSRLVYDVLMNSSNRAFLYQGMQALLLGGGFSGSFTTYGVTVAINGAAVPAGSVALYSGTNVVIAFDPWSLAIAVVIYVVMSMMSCNENEGRLALQEGARLCRKIGTYCSSCIRVLGKCVSCIEHTTGKCCFNSVLARIVNEQGRAQVGKGWGSARNPDCSGFTIAQLQALDFAAMDLSELYASIVPTLPDVGALQSDNAARAGQCYYGQGRCP</sequence>
<evidence type="ECO:0000313" key="3">
    <source>
        <dbReference type="EMBL" id="THF64933.1"/>
    </source>
</evidence>
<dbReference type="OrthoDB" id="5297981at2"/>
<evidence type="ECO:0000313" key="4">
    <source>
        <dbReference type="Proteomes" id="UP000308430"/>
    </source>
</evidence>
<dbReference type="Pfam" id="PF06986">
    <property type="entry name" value="F_T4SS_TraN"/>
    <property type="match status" value="2"/>
</dbReference>
<keyword evidence="1" id="KW-0812">Transmembrane</keyword>
<feature type="chain" id="PRO_5020281477" evidence="2">
    <location>
        <begin position="23"/>
        <end position="799"/>
    </location>
</feature>
<evidence type="ECO:0000256" key="2">
    <source>
        <dbReference type="SAM" id="SignalP"/>
    </source>
</evidence>
<feature type="signal peptide" evidence="2">
    <location>
        <begin position="1"/>
        <end position="22"/>
    </location>
</feature>
<dbReference type="RefSeq" id="WP_136348626.1">
    <property type="nucleotide sequence ID" value="NZ_SSOC01000004.1"/>
</dbReference>
<keyword evidence="1" id="KW-0472">Membrane</keyword>
<dbReference type="NCBIfam" id="NF009012">
    <property type="entry name" value="PRK12355.2-1"/>
    <property type="match status" value="1"/>
</dbReference>
<dbReference type="InterPro" id="IPR014121">
    <property type="entry name" value="TraN_Ftype"/>
</dbReference>
<proteinExistence type="predicted"/>
<accession>A0A4S4AXT0</accession>
<name>A0A4S4AXT0_9RHOO</name>
<keyword evidence="2" id="KW-0732">Signal</keyword>
<keyword evidence="1" id="KW-1133">Transmembrane helix</keyword>
<dbReference type="AlphaFoldDB" id="A0A4S4AXT0"/>